<reference evidence="1 2" key="1">
    <citation type="submission" date="2019-01" db="EMBL/GenBank/DDBJ databases">
        <title>Genomic insights into the origins and evolution of symbiotic genes in the Phaseolus vulgaris microsymbionts.</title>
        <authorList>
            <person name="Tong W."/>
        </authorList>
    </citation>
    <scope>NUCLEOTIDE SEQUENCE [LARGE SCALE GENOMIC DNA]</scope>
    <source>
        <strain evidence="1 2">FH23</strain>
    </source>
</reference>
<organism evidence="1 2">
    <name type="scientific">Rhizobium acidisoli</name>
    <dbReference type="NCBI Taxonomy" id="1538158"/>
    <lineage>
        <taxon>Bacteria</taxon>
        <taxon>Pseudomonadati</taxon>
        <taxon>Pseudomonadota</taxon>
        <taxon>Alphaproteobacteria</taxon>
        <taxon>Hyphomicrobiales</taxon>
        <taxon>Rhizobiaceae</taxon>
        <taxon>Rhizobium/Agrobacterium group</taxon>
        <taxon>Rhizobium</taxon>
    </lineage>
</organism>
<protein>
    <submittedName>
        <fullName evidence="1">Uncharacterized protein</fullName>
    </submittedName>
</protein>
<evidence type="ECO:0000313" key="1">
    <source>
        <dbReference type="EMBL" id="QAS80183.1"/>
    </source>
</evidence>
<evidence type="ECO:0000313" key="2">
    <source>
        <dbReference type="Proteomes" id="UP000220927"/>
    </source>
</evidence>
<dbReference type="RefSeq" id="WP_054182312.1">
    <property type="nucleotide sequence ID" value="NZ_CP034998.1"/>
</dbReference>
<dbReference type="Proteomes" id="UP000220927">
    <property type="component" value="Chromosome"/>
</dbReference>
<accession>A0AAE5TZJ9</accession>
<dbReference type="AlphaFoldDB" id="A0AAE5TZJ9"/>
<dbReference type="KEGG" id="rad:CO657_19835"/>
<proteinExistence type="predicted"/>
<dbReference type="EMBL" id="CP034998">
    <property type="protein sequence ID" value="QAS80183.1"/>
    <property type="molecule type" value="Genomic_DNA"/>
</dbReference>
<sequence length="151" mass="16398">MSLFDYFSYLTEARCRFSRIAGGCDPIENAFGGLDAVLQAAAAEPKADLPEQVEELGAIMLRVTPLIAEAAGEWVARELMNIGMTAAIALVTGPADDPLRYDKQCYVALLRCDLGAAICRREIARRGDPLVRAIGVQRAWSASDNNEHSLQ</sequence>
<name>A0AAE5TZJ9_9HYPH</name>
<gene>
    <name evidence="1" type="ORF">CO657_19835</name>
</gene>
<keyword evidence="2" id="KW-1185">Reference proteome</keyword>